<dbReference type="Pfam" id="PF24595">
    <property type="entry name" value="DUF7619"/>
    <property type="match status" value="1"/>
</dbReference>
<feature type="chain" id="PRO_5043204409" evidence="2">
    <location>
        <begin position="24"/>
        <end position="1195"/>
    </location>
</feature>
<reference evidence="5 7" key="1">
    <citation type="journal article" date="2015" name="Stand. Genomic Sci.">
        <title>Genomic Encyclopedia of Bacterial and Archaeal Type Strains, Phase III: the genomes of soil and plant-associated and newly described type strains.</title>
        <authorList>
            <person name="Whitman W.B."/>
            <person name="Woyke T."/>
            <person name="Klenk H.P."/>
            <person name="Zhou Y."/>
            <person name="Lilburn T.G."/>
            <person name="Beck B.J."/>
            <person name="De Vos P."/>
            <person name="Vandamme P."/>
            <person name="Eisen J.A."/>
            <person name="Garrity G."/>
            <person name="Hugenholtz P."/>
            <person name="Kyrpides N.C."/>
        </authorList>
    </citation>
    <scope>NUCLEOTIDE SEQUENCE [LARGE SCALE GENOMIC DNA]</scope>
    <source>
        <strain evidence="5 7">P5626</strain>
    </source>
</reference>
<evidence type="ECO:0000313" key="5">
    <source>
        <dbReference type="EMBL" id="TCN56270.1"/>
    </source>
</evidence>
<dbReference type="Gene3D" id="2.80.10.50">
    <property type="match status" value="5"/>
</dbReference>
<evidence type="ECO:0000256" key="2">
    <source>
        <dbReference type="SAM" id="SignalP"/>
    </source>
</evidence>
<dbReference type="AlphaFoldDB" id="A0A4Y7UA58"/>
<evidence type="ECO:0000313" key="6">
    <source>
        <dbReference type="EMBL" id="TEB43313.1"/>
    </source>
</evidence>
<dbReference type="Proteomes" id="UP000295270">
    <property type="component" value="Unassembled WGS sequence"/>
</dbReference>
<evidence type="ECO:0000259" key="4">
    <source>
        <dbReference type="Pfam" id="PF24595"/>
    </source>
</evidence>
<dbReference type="RefSeq" id="WP_132036315.1">
    <property type="nucleotide sequence ID" value="NZ_QWDN01000005.1"/>
</dbReference>
<reference evidence="6 8" key="2">
    <citation type="journal article" date="2018" name="Syst. Appl. Microbiol.">
        <title>Flavobacterium circumlabens sp. nov. and Flavobacterium cupreum sp. nov., two psychrotrophic species isolated from Antarctic environmental samples.</title>
        <authorList>
            <person name="Kralova S."/>
            <person name="Busse H.J."/>
            <person name="Svec P."/>
            <person name="Maslanova I."/>
            <person name="Stankova E."/>
            <person name="Bartak M."/>
            <person name="Sedlacek I."/>
        </authorList>
    </citation>
    <scope>NUCLEOTIDE SEQUENCE [LARGE SCALE GENOMIC DNA]</scope>
    <source>
        <strain evidence="6 8">CCM 8828</strain>
    </source>
</reference>
<dbReference type="NCBIfam" id="TIGR04183">
    <property type="entry name" value="Por_Secre_tail"/>
    <property type="match status" value="1"/>
</dbReference>
<dbReference type="OrthoDB" id="9805017at2"/>
<reference evidence="5" key="3">
    <citation type="submission" date="2019-03" db="EMBL/GenBank/DDBJ databases">
        <authorList>
            <person name="Whitman W."/>
            <person name="Huntemann M."/>
            <person name="Clum A."/>
            <person name="Pillay M."/>
            <person name="Palaniappan K."/>
            <person name="Varghese N."/>
            <person name="Mikhailova N."/>
            <person name="Stamatis D."/>
            <person name="Reddy T."/>
            <person name="Daum C."/>
            <person name="Shapiro N."/>
            <person name="Ivanova N."/>
            <person name="Kyrpides N."/>
            <person name="Woyke T."/>
        </authorList>
    </citation>
    <scope>NUCLEOTIDE SEQUENCE</scope>
    <source>
        <strain evidence="5">P5626</strain>
    </source>
</reference>
<name>A0A4Y7UA58_9FLAO</name>
<keyword evidence="1 2" id="KW-0732">Signal</keyword>
<feature type="signal peptide" evidence="2">
    <location>
        <begin position="1"/>
        <end position="23"/>
    </location>
</feature>
<protein>
    <submittedName>
        <fullName evidence="5">Repeat protein (TIGR01451 family)/uncharacterized delta-60 repeat protein/predicted secreted protein (Por secretion system target)</fullName>
    </submittedName>
    <submittedName>
        <fullName evidence="6">T9SS C-terminal target domain-containing protein</fullName>
    </submittedName>
</protein>
<dbReference type="EMBL" id="QWDN01000005">
    <property type="protein sequence ID" value="TEB43313.1"/>
    <property type="molecule type" value="Genomic_DNA"/>
</dbReference>
<keyword evidence="7" id="KW-1185">Reference proteome</keyword>
<sequence length="1195" mass="129963">MKKLYLLLFFLFFSILHSQNPTAIDITYDFADHDLFLNDNVWDGVTLPDGKTIIIGKFTGYIIINGTSQKTGSIVRLNPDLSNDSTFDLNKRLKGSIISIGIQSTGKVILAGFFDSYDGKELNTSLIRLNVDGSLDTTFKNVAAGIANKVQVDSNDRLYLIYGSGVSLTRLNPDGEVDSSYLSRSFSNTVLASAPNKDGNIFIAGGDYSLQDLQVYRLTTTGRFDTTFKTGYYNFNCPIRTMAIQSDGKILVGGLFSTYGGKNAPADIPVNHLLRLNTDGSLDTSFSCPELVGEVLGYCSSGIVTYVKEQPDKKILVGGVFPPYNGAPSRNLIRLNSDGSLDKTFVTGTGTNAGINSIILRPNGNMLVCAADISTPSEYSFYNTYSVGSFFELDRNGTLVNREKSSKIAVKKAIRTGNGKIALLGESRSPYHRGIKLINSQGTLSVNKNLFDAFDNKKNTNDEYQASSCRDGVIQSDGKLLVIGNFTKYNTVPADGLIRLNSDYSIDPTFSIGENFKFYGKSPEVSCIALQADGKILVGGYFDSYKGLPVTGGIVRLNSNGERDNTFNYIPDSELYTKQIVIQPDGKILINGPGLIRLNTNGTVDTTFKNETGSTLVTKFELLGNGKILVAGSYQLRRLTNDGSIDTSFNTGTFNFTSRATFAFQSDGKILCGGSFNYFNDLMTQRLVRLNNDGTVDSSFNIGSGFNGPVESILIEPDGKIFIAGSFTNYNGTWCNGSVSLLGGDAFLVTGQNKFDSDNNGCNVNDAAFPNLKLSIASAGLNTELIANNTGDYAISLPSGKHIITPNLENPGYFNIQPKNITTDFPSQISPLISNFCITPIGTHPDLEITLIPISAAVPGFTSKYKILYKNKGNQLQSGSVNLTFDDSVLDVIATTPTTAIKSTDNLKWNFTNLAPLESREILLSIRVNKPTDTPPANAGTILKYKVEILSSATDDTPKDNAFTFAQIVINSLDPNDKTCLEGATIQSSKVGEYVHYVIRFENSGTYKAQNITVSDIIDTSKFDINSLIPQTGSHLFTTKISEGKKVEFLFEGINLPFTDANNDGYVAFKIKTKSTLKPGDEFSNSSSIYFDYNSAIITNTATTKIEANLSNPDFLAAKTFVLYPNPVNDVLFIDKKEDIEIVSLTIYNLLGQVVLAYPNAKNLTSIDVSKLSSGSYFMKVKSDNGVSNITFIKK</sequence>
<organism evidence="6 8">
    <name type="scientific">Flavobacterium circumlabens</name>
    <dbReference type="NCBI Taxonomy" id="2133765"/>
    <lineage>
        <taxon>Bacteria</taxon>
        <taxon>Pseudomonadati</taxon>
        <taxon>Bacteroidota</taxon>
        <taxon>Flavobacteriia</taxon>
        <taxon>Flavobacteriales</taxon>
        <taxon>Flavobacteriaceae</taxon>
        <taxon>Flavobacterium</taxon>
    </lineage>
</organism>
<evidence type="ECO:0000256" key="1">
    <source>
        <dbReference type="ARBA" id="ARBA00022729"/>
    </source>
</evidence>
<feature type="domain" description="DUF7619" evidence="4">
    <location>
        <begin position="974"/>
        <end position="1104"/>
    </location>
</feature>
<dbReference type="SUPFAM" id="SSF63829">
    <property type="entry name" value="Calcium-dependent phosphotriesterase"/>
    <property type="match status" value="1"/>
</dbReference>
<dbReference type="InterPro" id="IPR055353">
    <property type="entry name" value="DUF7619"/>
</dbReference>
<evidence type="ECO:0000313" key="8">
    <source>
        <dbReference type="Proteomes" id="UP000298340"/>
    </source>
</evidence>
<evidence type="ECO:0000259" key="3">
    <source>
        <dbReference type="Pfam" id="PF18962"/>
    </source>
</evidence>
<dbReference type="Proteomes" id="UP000298340">
    <property type="component" value="Unassembled WGS sequence"/>
</dbReference>
<dbReference type="InterPro" id="IPR013431">
    <property type="entry name" value="Delta_60_rpt"/>
</dbReference>
<comment type="caution">
    <text evidence="6">The sequence shown here is derived from an EMBL/GenBank/DDBJ whole genome shotgun (WGS) entry which is preliminary data.</text>
</comment>
<accession>A0A4Y7UA58</accession>
<evidence type="ECO:0000313" key="7">
    <source>
        <dbReference type="Proteomes" id="UP000295270"/>
    </source>
</evidence>
<dbReference type="NCBIfam" id="TIGR01451">
    <property type="entry name" value="B_ant_repeat"/>
    <property type="match status" value="1"/>
</dbReference>
<dbReference type="Pfam" id="PF17164">
    <property type="entry name" value="DUF5122"/>
    <property type="match status" value="11"/>
</dbReference>
<feature type="domain" description="Secretion system C-terminal sorting" evidence="3">
    <location>
        <begin position="1123"/>
        <end position="1187"/>
    </location>
</feature>
<proteinExistence type="predicted"/>
<dbReference type="SUPFAM" id="SSF101898">
    <property type="entry name" value="NHL repeat"/>
    <property type="match status" value="1"/>
</dbReference>
<gene>
    <name evidence="6" type="ORF">D0809_14150</name>
    <name evidence="5" type="ORF">EV142_10545</name>
</gene>
<dbReference type="NCBIfam" id="TIGR02608">
    <property type="entry name" value="delta_60_rpt"/>
    <property type="match status" value="10"/>
</dbReference>
<dbReference type="EMBL" id="SLWA01000005">
    <property type="protein sequence ID" value="TCN56270.1"/>
    <property type="molecule type" value="Genomic_DNA"/>
</dbReference>
<dbReference type="InterPro" id="IPR026444">
    <property type="entry name" value="Secre_tail"/>
</dbReference>
<dbReference type="Pfam" id="PF18962">
    <property type="entry name" value="Por_Secre_tail"/>
    <property type="match status" value="1"/>
</dbReference>
<dbReference type="InterPro" id="IPR047589">
    <property type="entry name" value="DUF11_rpt"/>
</dbReference>